<evidence type="ECO:0000313" key="7">
    <source>
        <dbReference type="EMBL" id="EET89875.1"/>
    </source>
</evidence>
<feature type="transmembrane region" description="Helical" evidence="5">
    <location>
        <begin position="120"/>
        <end position="140"/>
    </location>
</feature>
<feature type="transmembrane region" description="Helical" evidence="5">
    <location>
        <begin position="36"/>
        <end position="56"/>
    </location>
</feature>
<feature type="domain" description="Peptidase M50" evidence="6">
    <location>
        <begin position="240"/>
        <end position="484"/>
    </location>
</feature>
<protein>
    <submittedName>
        <fullName evidence="7">Peptidase M50</fullName>
    </submittedName>
</protein>
<dbReference type="PANTHER" id="PTHR13325">
    <property type="entry name" value="PROTEASE M50 MEMBRANE-BOUND TRANSCRIPTION FACTOR SITE 2 PROTEASE"/>
    <property type="match status" value="1"/>
</dbReference>
<keyword evidence="8" id="KW-1185">Reference proteome</keyword>
<evidence type="ECO:0000256" key="3">
    <source>
        <dbReference type="ARBA" id="ARBA00022989"/>
    </source>
</evidence>
<dbReference type="EMBL" id="GG697241">
    <property type="protein sequence ID" value="EET89875.1"/>
    <property type="molecule type" value="Genomic_DNA"/>
</dbReference>
<evidence type="ECO:0000256" key="5">
    <source>
        <dbReference type="SAM" id="Phobius"/>
    </source>
</evidence>
<evidence type="ECO:0000256" key="1">
    <source>
        <dbReference type="ARBA" id="ARBA00004127"/>
    </source>
</evidence>
<dbReference type="GO" id="GO:0005737">
    <property type="term" value="C:cytoplasm"/>
    <property type="evidence" value="ECO:0007669"/>
    <property type="project" value="TreeGrafter"/>
</dbReference>
<evidence type="ECO:0000259" key="6">
    <source>
        <dbReference type="Pfam" id="PF02163"/>
    </source>
</evidence>
<dbReference type="SUPFAM" id="SSF50156">
    <property type="entry name" value="PDZ domain-like"/>
    <property type="match status" value="1"/>
</dbReference>
<dbReference type="Pfam" id="PF02163">
    <property type="entry name" value="Peptidase_M50"/>
    <property type="match status" value="1"/>
</dbReference>
<feature type="transmembrane region" description="Helical" evidence="5">
    <location>
        <begin position="90"/>
        <end position="108"/>
    </location>
</feature>
<feature type="transmembrane region" description="Helical" evidence="5">
    <location>
        <begin position="195"/>
        <end position="214"/>
    </location>
</feature>
<keyword evidence="4 5" id="KW-0472">Membrane</keyword>
<dbReference type="InterPro" id="IPR001193">
    <property type="entry name" value="MBTPS2"/>
</dbReference>
<evidence type="ECO:0000256" key="4">
    <source>
        <dbReference type="ARBA" id="ARBA00023136"/>
    </source>
</evidence>
<accession>C7DIV1</accession>
<gene>
    <name evidence="7" type="ORF">UNLARM2_0989</name>
</gene>
<proteinExistence type="predicted"/>
<feature type="transmembrane region" description="Helical" evidence="5">
    <location>
        <begin position="169"/>
        <end position="188"/>
    </location>
</feature>
<reference evidence="7 8" key="2">
    <citation type="journal article" date="2010" name="Proc. Natl. Acad. Sci. U.S.A.">
        <title>Enigmatic, ultrasmall, uncultivated Archaea.</title>
        <authorList>
            <person name="Baker B.J."/>
            <person name="Comolli L.R."/>
            <person name="Dick G.J."/>
            <person name="Hauser L.J."/>
            <person name="Hyatt D."/>
            <person name="Dill B.D."/>
            <person name="Land M.L."/>
            <person name="Verberkmoes N.C."/>
            <person name="Hettich R.L."/>
            <person name="Banfield J.F."/>
        </authorList>
    </citation>
    <scope>NUCLEOTIDE SEQUENCE [LARGE SCALE GENOMIC DNA]</scope>
    <source>
        <strain evidence="7">ARMAN-2</strain>
    </source>
</reference>
<feature type="transmembrane region" description="Helical" evidence="5">
    <location>
        <begin position="429"/>
        <end position="451"/>
    </location>
</feature>
<feature type="transmembrane region" description="Helical" evidence="5">
    <location>
        <begin position="226"/>
        <end position="250"/>
    </location>
</feature>
<dbReference type="Proteomes" id="UP000332487">
    <property type="component" value="Unassembled WGS sequence"/>
</dbReference>
<dbReference type="AlphaFoldDB" id="C7DIV1"/>
<dbReference type="InterPro" id="IPR008915">
    <property type="entry name" value="Peptidase_M50"/>
</dbReference>
<dbReference type="GO" id="GO:0031293">
    <property type="term" value="P:membrane protein intracellular domain proteolysis"/>
    <property type="evidence" value="ECO:0007669"/>
    <property type="project" value="TreeGrafter"/>
</dbReference>
<dbReference type="GO" id="GO:0012505">
    <property type="term" value="C:endomembrane system"/>
    <property type="evidence" value="ECO:0007669"/>
    <property type="project" value="UniProtKB-SubCell"/>
</dbReference>
<sequence length="491" mass="52404">MAAENGGRLSTTAKIRISFVAVASLLALYADYISAIGILNQILLGLVVLFVSGMIIKKIGSLNGGYGVYMISTGKGIGTINRIAKSHKSFWNNMALWGIVLGFGIFSYPIVKGKISKGTFAFGIFTILFILLLVTPYFSYSLQFIDLPGLQARIASAQTASASSGVSPLSYLSLVITVVFGFSGFVFFSLLLNSFSILLAVFAIFQHFAANGIVTTKPLQGVIPGVAPIIPGLDIPLIAGVIALAILLVAHEFSHGILSRIFKVRIKSVGLLLFGIIPIGAFVEPDEEKVKKLDAISQNKIFSAGISANFVLMFVFFVPMLLLLVFALPHIYVQKLIVESTTPGFPANGVIAPGAQILSWDGVNVSTLSQLEAAAAKDVPGSVVTVLTNQGGHSFIAKPENGSSRGFIGVDVGQVSSPVVNTPLKSTEYFLYTVFALSFMFNFLVAVVNLLPLPGFDGKRIYDASVKDKRITNFLAAVVVVTLLINIIPWI</sequence>
<feature type="transmembrane region" description="Helical" evidence="5">
    <location>
        <begin position="471"/>
        <end position="490"/>
    </location>
</feature>
<feature type="transmembrane region" description="Helical" evidence="5">
    <location>
        <begin position="12"/>
        <end position="30"/>
    </location>
</feature>
<organism evidence="7 8">
    <name type="scientific">Candidatus Micrarchaeum acidiphilum ARMAN-2</name>
    <dbReference type="NCBI Taxonomy" id="425595"/>
    <lineage>
        <taxon>Archaea</taxon>
        <taxon>Candidatus Micrarchaeota</taxon>
        <taxon>Candidatus Micrarchaeia</taxon>
        <taxon>Candidatus Micrarchaeales</taxon>
        <taxon>Candidatus Micrarchaeaceae</taxon>
        <taxon>Candidatus Micrarchaeum</taxon>
    </lineage>
</organism>
<dbReference type="PANTHER" id="PTHR13325:SF3">
    <property type="entry name" value="MEMBRANE-BOUND TRANSCRIPTION FACTOR SITE-2 PROTEASE"/>
    <property type="match status" value="1"/>
</dbReference>
<evidence type="ECO:0000313" key="8">
    <source>
        <dbReference type="Proteomes" id="UP000332487"/>
    </source>
</evidence>
<dbReference type="PRINTS" id="PR01000">
    <property type="entry name" value="SREBPS2PTASE"/>
</dbReference>
<reference evidence="7 8" key="1">
    <citation type="journal article" date="2009" name="Genome Biol.">
        <title>Community-wide analysis of microbial genome sequence signatures.</title>
        <authorList>
            <person name="Dick G.J."/>
            <person name="Andersson A.F."/>
            <person name="Baker B.J."/>
            <person name="Simmons S.L."/>
            <person name="Thomas B.C."/>
            <person name="Yelton A.P."/>
            <person name="Banfield J.F."/>
        </authorList>
    </citation>
    <scope>NUCLEOTIDE SEQUENCE [LARGE SCALE GENOMIC DNA]</scope>
    <source>
        <strain evidence="7">ARMAN-2</strain>
    </source>
</reference>
<feature type="transmembrane region" description="Helical" evidence="5">
    <location>
        <begin position="68"/>
        <end position="84"/>
    </location>
</feature>
<dbReference type="GO" id="GO:0004222">
    <property type="term" value="F:metalloendopeptidase activity"/>
    <property type="evidence" value="ECO:0007669"/>
    <property type="project" value="InterPro"/>
</dbReference>
<keyword evidence="2 5" id="KW-0812">Transmembrane</keyword>
<evidence type="ECO:0000256" key="2">
    <source>
        <dbReference type="ARBA" id="ARBA00022692"/>
    </source>
</evidence>
<feature type="transmembrane region" description="Helical" evidence="5">
    <location>
        <begin position="262"/>
        <end position="281"/>
    </location>
</feature>
<dbReference type="Gene3D" id="2.30.42.10">
    <property type="match status" value="1"/>
</dbReference>
<dbReference type="InterPro" id="IPR036034">
    <property type="entry name" value="PDZ_sf"/>
</dbReference>
<keyword evidence="3 5" id="KW-1133">Transmembrane helix</keyword>
<feature type="transmembrane region" description="Helical" evidence="5">
    <location>
        <begin position="301"/>
        <end position="328"/>
    </location>
</feature>
<comment type="subcellular location">
    <subcellularLocation>
        <location evidence="1">Endomembrane system</location>
        <topology evidence="1">Multi-pass membrane protein</topology>
    </subcellularLocation>
</comment>
<name>C7DIV1_MICA2</name>
<dbReference type="GO" id="GO:0016020">
    <property type="term" value="C:membrane"/>
    <property type="evidence" value="ECO:0007669"/>
    <property type="project" value="InterPro"/>
</dbReference>